<evidence type="ECO:0000313" key="1">
    <source>
        <dbReference type="EMBL" id="SFJ70212.1"/>
    </source>
</evidence>
<sequence>MRHLAIRNMKKQIPHLDVRPIKHVGHDLYREDPELVAQEIREWIGGKSND</sequence>
<evidence type="ECO:0008006" key="3">
    <source>
        <dbReference type="Google" id="ProtNLM"/>
    </source>
</evidence>
<protein>
    <recommendedName>
        <fullName evidence="3">Alpha/beta hydrolase family protein</fullName>
    </recommendedName>
</protein>
<organism evidence="1 2">
    <name type="scientific">Halobacillus dabanensis</name>
    <dbReference type="NCBI Taxonomy" id="240302"/>
    <lineage>
        <taxon>Bacteria</taxon>
        <taxon>Bacillati</taxon>
        <taxon>Bacillota</taxon>
        <taxon>Bacilli</taxon>
        <taxon>Bacillales</taxon>
        <taxon>Bacillaceae</taxon>
        <taxon>Halobacillus</taxon>
    </lineage>
</organism>
<gene>
    <name evidence="1" type="ORF">SAMN04487936_103385</name>
</gene>
<keyword evidence="2" id="KW-1185">Reference proteome</keyword>
<accession>A0A1I3TI52</accession>
<proteinExistence type="predicted"/>
<dbReference type="InterPro" id="IPR029058">
    <property type="entry name" value="AB_hydrolase_fold"/>
</dbReference>
<dbReference type="SUPFAM" id="SSF53474">
    <property type="entry name" value="alpha/beta-Hydrolases"/>
    <property type="match status" value="1"/>
</dbReference>
<name>A0A1I3TI52_HALDA</name>
<reference evidence="2" key="1">
    <citation type="submission" date="2016-10" db="EMBL/GenBank/DDBJ databases">
        <authorList>
            <person name="Varghese N."/>
            <person name="Submissions S."/>
        </authorList>
    </citation>
    <scope>NUCLEOTIDE SEQUENCE [LARGE SCALE GENOMIC DNA]</scope>
    <source>
        <strain evidence="2">CGMCC 1.3704</strain>
    </source>
</reference>
<dbReference type="EMBL" id="FOSB01000003">
    <property type="protein sequence ID" value="SFJ70212.1"/>
    <property type="molecule type" value="Genomic_DNA"/>
</dbReference>
<dbReference type="AlphaFoldDB" id="A0A1I3TI52"/>
<evidence type="ECO:0000313" key="2">
    <source>
        <dbReference type="Proteomes" id="UP000183557"/>
    </source>
</evidence>
<dbReference type="Gene3D" id="3.40.50.1820">
    <property type="entry name" value="alpha/beta hydrolase"/>
    <property type="match status" value="1"/>
</dbReference>
<dbReference type="Proteomes" id="UP000183557">
    <property type="component" value="Unassembled WGS sequence"/>
</dbReference>